<feature type="transmembrane region" description="Helical" evidence="1">
    <location>
        <begin position="71"/>
        <end position="96"/>
    </location>
</feature>
<proteinExistence type="predicted"/>
<sequence>MGDAGRRFWLVPVFALSISLSLAIGWFTDGRSPTSSFWLNEGIAAVGALVAALATKWLVPNATARPFSSRFATAFVLLAVISACIICCGLTLAIGLQPDALPERWTRTGLFYWSLISAGTAVYTFLVIEARLLLPLGIPSLVVFSALFARRRR</sequence>
<accession>A0A1H9D132</accession>
<dbReference type="EMBL" id="FOFG01000002">
    <property type="protein sequence ID" value="SEQ07196.1"/>
    <property type="molecule type" value="Genomic_DNA"/>
</dbReference>
<feature type="transmembrane region" description="Helical" evidence="1">
    <location>
        <begin position="108"/>
        <end position="126"/>
    </location>
</feature>
<gene>
    <name evidence="2" type="ORF">SAMN05216548_102317</name>
</gene>
<feature type="transmembrane region" description="Helical" evidence="1">
    <location>
        <begin position="6"/>
        <end position="27"/>
    </location>
</feature>
<evidence type="ECO:0000313" key="2">
    <source>
        <dbReference type="EMBL" id="SEQ07196.1"/>
    </source>
</evidence>
<evidence type="ECO:0000313" key="3">
    <source>
        <dbReference type="Proteomes" id="UP000199647"/>
    </source>
</evidence>
<dbReference type="AlphaFoldDB" id="A0A1H9D132"/>
<keyword evidence="3" id="KW-1185">Reference proteome</keyword>
<organism evidence="2 3">
    <name type="scientific">Faunimonas pinastri</name>
    <dbReference type="NCBI Taxonomy" id="1855383"/>
    <lineage>
        <taxon>Bacteria</taxon>
        <taxon>Pseudomonadati</taxon>
        <taxon>Pseudomonadota</taxon>
        <taxon>Alphaproteobacteria</taxon>
        <taxon>Hyphomicrobiales</taxon>
        <taxon>Afifellaceae</taxon>
        <taxon>Faunimonas</taxon>
    </lineage>
</organism>
<keyword evidence="1" id="KW-0812">Transmembrane</keyword>
<protein>
    <submittedName>
        <fullName evidence="2">Uncharacterized protein</fullName>
    </submittedName>
</protein>
<feature type="transmembrane region" description="Helical" evidence="1">
    <location>
        <begin position="132"/>
        <end position="149"/>
    </location>
</feature>
<name>A0A1H9D132_9HYPH</name>
<keyword evidence="1" id="KW-1133">Transmembrane helix</keyword>
<dbReference type="RefSeq" id="WP_092495472.1">
    <property type="nucleotide sequence ID" value="NZ_FOFG01000002.1"/>
</dbReference>
<keyword evidence="1" id="KW-0472">Membrane</keyword>
<dbReference type="Proteomes" id="UP000199647">
    <property type="component" value="Unassembled WGS sequence"/>
</dbReference>
<dbReference type="STRING" id="1855383.SAMN05216548_102317"/>
<feature type="transmembrane region" description="Helical" evidence="1">
    <location>
        <begin position="39"/>
        <end position="59"/>
    </location>
</feature>
<reference evidence="2 3" key="1">
    <citation type="submission" date="2016-10" db="EMBL/GenBank/DDBJ databases">
        <authorList>
            <person name="de Groot N.N."/>
        </authorList>
    </citation>
    <scope>NUCLEOTIDE SEQUENCE [LARGE SCALE GENOMIC DNA]</scope>
    <source>
        <strain evidence="2 3">A52C2</strain>
    </source>
</reference>
<evidence type="ECO:0000256" key="1">
    <source>
        <dbReference type="SAM" id="Phobius"/>
    </source>
</evidence>